<dbReference type="GO" id="GO:0016787">
    <property type="term" value="F:hydrolase activity"/>
    <property type="evidence" value="ECO:0007669"/>
    <property type="project" value="UniProtKB-KW"/>
</dbReference>
<evidence type="ECO:0000259" key="1">
    <source>
        <dbReference type="Pfam" id="PF21143"/>
    </source>
</evidence>
<dbReference type="EMBL" id="JARBJD010000149">
    <property type="protein sequence ID" value="KAK2949785.1"/>
    <property type="molecule type" value="Genomic_DNA"/>
</dbReference>
<reference evidence="2 3" key="1">
    <citation type="journal article" date="2022" name="bioRxiv">
        <title>Genomics of Preaxostyla Flagellates Illuminates Evolutionary Transitions and the Path Towards Mitochondrial Loss.</title>
        <authorList>
            <person name="Novak L.V.F."/>
            <person name="Treitli S.C."/>
            <person name="Pyrih J."/>
            <person name="Halakuc P."/>
            <person name="Pipaliya S.V."/>
            <person name="Vacek V."/>
            <person name="Brzon O."/>
            <person name="Soukal P."/>
            <person name="Eme L."/>
            <person name="Dacks J.B."/>
            <person name="Karnkowska A."/>
            <person name="Elias M."/>
            <person name="Hampl V."/>
        </authorList>
    </citation>
    <scope>NUCLEOTIDE SEQUENCE [LARGE SCALE GENOMIC DNA]</scope>
    <source>
        <strain evidence="2">NAU3</strain>
        <tissue evidence="2">Gut</tissue>
    </source>
</reference>
<comment type="caution">
    <text evidence="2">The sequence shown here is derived from an EMBL/GenBank/DDBJ whole genome shotgun (WGS) entry which is preliminary data.</text>
</comment>
<dbReference type="EC" id="3.6.4.13" evidence="2"/>
<keyword evidence="2" id="KW-0547">Nucleotide-binding</keyword>
<gene>
    <name evidence="2" type="ORF">BLNAU_15267</name>
</gene>
<dbReference type="Proteomes" id="UP001281761">
    <property type="component" value="Unassembled WGS sequence"/>
</dbReference>
<sequence>MKHCHVSFSIHMFHAKPSISHFHLLKTLDVLIRELGRHRHRRRQCRCEREEREAITLKKVLIKLIAEQFTRKPSQVTLFKKMPLFPTERMLWDTNLLPPSTFHHEHVLALPKLSLQYLTLHDYLLRNYNLFSYESAHTIREDLEDSVEFTSQTPTALPIGGFNLTEVSREKVGESCPSFMRSEIEINIRSLDAATRAQ</sequence>
<keyword evidence="2" id="KW-0067">ATP-binding</keyword>
<protein>
    <submittedName>
        <fullName evidence="2">RNA helicase aquarius</fullName>
        <ecNumber evidence="2">3.6.4.13</ecNumber>
    </submittedName>
</protein>
<dbReference type="GO" id="GO:0003724">
    <property type="term" value="F:RNA helicase activity"/>
    <property type="evidence" value="ECO:0007669"/>
    <property type="project" value="UniProtKB-EC"/>
</dbReference>
<feature type="domain" description="RNA helicase aquarius beta-barrel" evidence="1">
    <location>
        <begin position="145"/>
        <end position="197"/>
    </location>
</feature>
<name>A0ABQ9XEY8_9EUKA</name>
<organism evidence="2 3">
    <name type="scientific">Blattamonas nauphoetae</name>
    <dbReference type="NCBI Taxonomy" id="2049346"/>
    <lineage>
        <taxon>Eukaryota</taxon>
        <taxon>Metamonada</taxon>
        <taxon>Preaxostyla</taxon>
        <taxon>Oxymonadida</taxon>
        <taxon>Blattamonas</taxon>
    </lineage>
</organism>
<keyword evidence="2" id="KW-0347">Helicase</keyword>
<proteinExistence type="predicted"/>
<dbReference type="InterPro" id="IPR048966">
    <property type="entry name" value="Aquarius_b-barrel"/>
</dbReference>
<evidence type="ECO:0000313" key="3">
    <source>
        <dbReference type="Proteomes" id="UP001281761"/>
    </source>
</evidence>
<keyword evidence="2" id="KW-0378">Hydrolase</keyword>
<evidence type="ECO:0000313" key="2">
    <source>
        <dbReference type="EMBL" id="KAK2949785.1"/>
    </source>
</evidence>
<dbReference type="Pfam" id="PF21143">
    <property type="entry name" value="Aquarius_N_2nd"/>
    <property type="match status" value="1"/>
</dbReference>
<accession>A0ABQ9XEY8</accession>
<keyword evidence="3" id="KW-1185">Reference proteome</keyword>